<dbReference type="InterPro" id="IPR016161">
    <property type="entry name" value="Ald_DH/histidinol_DH"/>
</dbReference>
<evidence type="ECO:0000313" key="3">
    <source>
        <dbReference type="EMBL" id="HCY82560.1"/>
    </source>
</evidence>
<name>A0A3D6BTI0_9FLAO</name>
<dbReference type="EMBL" id="DPRK01000218">
    <property type="protein sequence ID" value="HCY82560.1"/>
    <property type="molecule type" value="Genomic_DNA"/>
</dbReference>
<dbReference type="Proteomes" id="UP000263268">
    <property type="component" value="Unassembled WGS sequence"/>
</dbReference>
<sequence length="92" mass="10052">MISGKNYIGNQLTATGTKTYKTFNPQLHIENQPVYTEATKEEINAAVTLASQAFKTFRNISGEQKAAFLNAIADEIMALDSELIATYCSETG</sequence>
<accession>A0A3D6BTI0</accession>
<dbReference type="Pfam" id="PF00171">
    <property type="entry name" value="Aldedh"/>
    <property type="match status" value="1"/>
</dbReference>
<gene>
    <name evidence="3" type="ORF">DHV22_13690</name>
</gene>
<evidence type="ECO:0000256" key="1">
    <source>
        <dbReference type="ARBA" id="ARBA00023002"/>
    </source>
</evidence>
<protein>
    <submittedName>
        <fullName evidence="3">Aldehyde dehydrogenase (NADP(+))</fullName>
    </submittedName>
</protein>
<reference evidence="3 4" key="1">
    <citation type="journal article" date="2018" name="Nat. Biotechnol.">
        <title>A standardized bacterial taxonomy based on genome phylogeny substantially revises the tree of life.</title>
        <authorList>
            <person name="Parks D.H."/>
            <person name="Chuvochina M."/>
            <person name="Waite D.W."/>
            <person name="Rinke C."/>
            <person name="Skarshewski A."/>
            <person name="Chaumeil P.A."/>
            <person name="Hugenholtz P."/>
        </authorList>
    </citation>
    <scope>NUCLEOTIDE SEQUENCE [LARGE SCALE GENOMIC DNA]</scope>
    <source>
        <strain evidence="3">UBA10227</strain>
    </source>
</reference>
<proteinExistence type="predicted"/>
<keyword evidence="1" id="KW-0560">Oxidoreductase</keyword>
<feature type="domain" description="Aldehyde dehydrogenase" evidence="2">
    <location>
        <begin position="17"/>
        <end position="92"/>
    </location>
</feature>
<dbReference type="InterPro" id="IPR015590">
    <property type="entry name" value="Aldehyde_DH_dom"/>
</dbReference>
<evidence type="ECO:0000313" key="4">
    <source>
        <dbReference type="Proteomes" id="UP000263268"/>
    </source>
</evidence>
<feature type="non-terminal residue" evidence="3">
    <location>
        <position position="92"/>
    </location>
</feature>
<dbReference type="SUPFAM" id="SSF53720">
    <property type="entry name" value="ALDH-like"/>
    <property type="match status" value="1"/>
</dbReference>
<comment type="caution">
    <text evidence="3">The sequence shown here is derived from an EMBL/GenBank/DDBJ whole genome shotgun (WGS) entry which is preliminary data.</text>
</comment>
<dbReference type="Gene3D" id="3.40.605.10">
    <property type="entry name" value="Aldehyde Dehydrogenase, Chain A, domain 1"/>
    <property type="match status" value="1"/>
</dbReference>
<dbReference type="InterPro" id="IPR016162">
    <property type="entry name" value="Ald_DH_N"/>
</dbReference>
<dbReference type="AlphaFoldDB" id="A0A3D6BTI0"/>
<dbReference type="GO" id="GO:0016491">
    <property type="term" value="F:oxidoreductase activity"/>
    <property type="evidence" value="ECO:0007669"/>
    <property type="project" value="UniProtKB-KW"/>
</dbReference>
<evidence type="ECO:0000259" key="2">
    <source>
        <dbReference type="Pfam" id="PF00171"/>
    </source>
</evidence>
<organism evidence="3 4">
    <name type="scientific">Xanthomarina gelatinilytica</name>
    <dbReference type="NCBI Taxonomy" id="1137281"/>
    <lineage>
        <taxon>Bacteria</taxon>
        <taxon>Pseudomonadati</taxon>
        <taxon>Bacteroidota</taxon>
        <taxon>Flavobacteriia</taxon>
        <taxon>Flavobacteriales</taxon>
        <taxon>Flavobacteriaceae</taxon>
        <taxon>Xanthomarina</taxon>
    </lineage>
</organism>